<evidence type="ECO:0000313" key="5">
    <source>
        <dbReference type="EMBL" id="GBG13896.1"/>
    </source>
</evidence>
<dbReference type="EMBL" id="BDOQ01000004">
    <property type="protein sequence ID" value="GBG13896.1"/>
    <property type="molecule type" value="Genomic_DNA"/>
</dbReference>
<dbReference type="GO" id="GO:0030288">
    <property type="term" value="C:outer membrane-bounded periplasmic space"/>
    <property type="evidence" value="ECO:0007669"/>
    <property type="project" value="UniProtKB-UniRule"/>
</dbReference>
<feature type="domain" description="YbgF trimerisation" evidence="4">
    <location>
        <begin position="49"/>
        <end position="120"/>
    </location>
</feature>
<dbReference type="GO" id="GO:0043093">
    <property type="term" value="P:FtsZ-dependent cytokinesis"/>
    <property type="evidence" value="ECO:0007669"/>
    <property type="project" value="UniProtKB-UniRule"/>
</dbReference>
<evidence type="ECO:0000259" key="4">
    <source>
        <dbReference type="Pfam" id="PF16331"/>
    </source>
</evidence>
<keyword evidence="1" id="KW-0132">Cell division</keyword>
<reference evidence="5 6" key="1">
    <citation type="journal article" date="2018" name="Environ. Microbiol.">
        <title>Isolation and genomic characterization of Novimethylophilus kurashikiensis gen. nov. sp. nov., a new lanthanide-dependent methylotrophic species of Methylophilaceae.</title>
        <authorList>
            <person name="Lv H."/>
            <person name="Sahin N."/>
            <person name="Tani A."/>
        </authorList>
    </citation>
    <scope>NUCLEOTIDE SEQUENCE [LARGE SCALE GENOMIC DNA]</scope>
    <source>
        <strain evidence="5 6">La2-4</strain>
    </source>
</reference>
<dbReference type="Pfam" id="PF13432">
    <property type="entry name" value="TPR_16"/>
    <property type="match status" value="1"/>
</dbReference>
<dbReference type="Pfam" id="PF16331">
    <property type="entry name" value="TolA_bind_tri"/>
    <property type="match status" value="1"/>
</dbReference>
<evidence type="ECO:0000313" key="6">
    <source>
        <dbReference type="Proteomes" id="UP000245081"/>
    </source>
</evidence>
<protein>
    <recommendedName>
        <fullName evidence="1">Cell division coordinator CpoB</fullName>
    </recommendedName>
</protein>
<keyword evidence="2" id="KW-0802">TPR repeat</keyword>
<proteinExistence type="inferred from homology"/>
<comment type="subcellular location">
    <subcellularLocation>
        <location evidence="1">Periplasm</location>
    </subcellularLocation>
</comment>
<comment type="caution">
    <text evidence="5">The sequence shown here is derived from an EMBL/GenBank/DDBJ whole genome shotgun (WGS) entry which is preliminary data.</text>
</comment>
<sequence length="284" mass="30917">MGSFNAAHAAFFSDDEARKKIADLQQQVTQLQTQLQAKLDDELKQRQAVEGRVSAVETQLRSQGMIDLLNQINNLNAELGKIKGQLEVMSHDVEVTQKRQRDLYADLDGRLRKLESGPAPAAPTSATPPGPADTAAATAPQNANPSPAQPAPDTGAELKDYEAAHALFKAGKYAQSADAFDKFIAAYPDSKFAPSAQYWLGYAYFSQKNYKGAIAAQEKLIQRYPDHQKAPDAMYNIANSQIQLSDIDGARQTLKSLIAKYPVSDAAPLAKKRLAALDSLRSKN</sequence>
<organism evidence="5 6">
    <name type="scientific">Novimethylophilus kurashikiensis</name>
    <dbReference type="NCBI Taxonomy" id="1825523"/>
    <lineage>
        <taxon>Bacteria</taxon>
        <taxon>Pseudomonadati</taxon>
        <taxon>Pseudomonadota</taxon>
        <taxon>Betaproteobacteria</taxon>
        <taxon>Nitrosomonadales</taxon>
        <taxon>Methylophilaceae</taxon>
        <taxon>Novimethylophilus</taxon>
    </lineage>
</organism>
<dbReference type="InterPro" id="IPR032519">
    <property type="entry name" value="YbgF_tri"/>
</dbReference>
<keyword evidence="6" id="KW-1185">Reference proteome</keyword>
<feature type="repeat" description="TPR" evidence="2">
    <location>
        <begin position="194"/>
        <end position="227"/>
    </location>
</feature>
<feature type="region of interest" description="Disordered" evidence="3">
    <location>
        <begin position="113"/>
        <end position="155"/>
    </location>
</feature>
<gene>
    <name evidence="1" type="primary">cpoB</name>
    <name evidence="5" type="ORF">NMK_1448</name>
</gene>
<dbReference type="InterPro" id="IPR019734">
    <property type="entry name" value="TPR_rpt"/>
</dbReference>
<dbReference type="InterPro" id="IPR034706">
    <property type="entry name" value="CpoB"/>
</dbReference>
<dbReference type="Pfam" id="PF13174">
    <property type="entry name" value="TPR_6"/>
    <property type="match status" value="1"/>
</dbReference>
<dbReference type="InterPro" id="IPR014162">
    <property type="entry name" value="CpoB_C"/>
</dbReference>
<feature type="compositionally biased region" description="Low complexity" evidence="3">
    <location>
        <begin position="132"/>
        <end position="146"/>
    </location>
</feature>
<comment type="function">
    <text evidence="1">Mediates coordination of peptidoglycan synthesis and outer membrane constriction during cell division.</text>
</comment>
<feature type="coiled-coil region" evidence="1">
    <location>
        <begin position="14"/>
        <end position="41"/>
    </location>
</feature>
<dbReference type="Gene3D" id="1.25.40.10">
    <property type="entry name" value="Tetratricopeptide repeat domain"/>
    <property type="match status" value="1"/>
</dbReference>
<accession>A0A2R5F6L2</accession>
<dbReference type="HAMAP" id="MF_02066">
    <property type="entry name" value="CpoB"/>
    <property type="match status" value="1"/>
</dbReference>
<dbReference type="SMART" id="SM00028">
    <property type="entry name" value="TPR"/>
    <property type="match status" value="2"/>
</dbReference>
<keyword evidence="1" id="KW-0574">Periplasm</keyword>
<comment type="similarity">
    <text evidence="1">Belongs to the CpoB family.</text>
</comment>
<dbReference type="InterPro" id="IPR011990">
    <property type="entry name" value="TPR-like_helical_dom_sf"/>
</dbReference>
<dbReference type="Proteomes" id="UP000245081">
    <property type="component" value="Unassembled WGS sequence"/>
</dbReference>
<keyword evidence="1" id="KW-0175">Coiled coil</keyword>
<keyword evidence="1" id="KW-0131">Cell cycle</keyword>
<evidence type="ECO:0000256" key="2">
    <source>
        <dbReference type="PROSITE-ProRule" id="PRU00339"/>
    </source>
</evidence>
<evidence type="ECO:0000256" key="3">
    <source>
        <dbReference type="SAM" id="MobiDB-lite"/>
    </source>
</evidence>
<dbReference type="GO" id="GO:0070206">
    <property type="term" value="P:protein trimerization"/>
    <property type="evidence" value="ECO:0007669"/>
    <property type="project" value="InterPro"/>
</dbReference>
<dbReference type="AlphaFoldDB" id="A0A2R5F6L2"/>
<keyword evidence="1" id="KW-0732">Signal</keyword>
<name>A0A2R5F6L2_9PROT</name>
<dbReference type="SUPFAM" id="SSF48452">
    <property type="entry name" value="TPR-like"/>
    <property type="match status" value="1"/>
</dbReference>
<dbReference type="PROSITE" id="PS50005">
    <property type="entry name" value="TPR"/>
    <property type="match status" value="1"/>
</dbReference>
<dbReference type="NCBIfam" id="TIGR02795">
    <property type="entry name" value="tol_pal_ybgF"/>
    <property type="match status" value="1"/>
</dbReference>
<dbReference type="Gene3D" id="1.20.5.110">
    <property type="match status" value="1"/>
</dbReference>
<evidence type="ECO:0000256" key="1">
    <source>
        <dbReference type="HAMAP-Rule" id="MF_02066"/>
    </source>
</evidence>